<dbReference type="AlphaFoldDB" id="A0A6C0HY68"/>
<sequence>MIPTRYVSPLSKPDKIIQKKMILKSRRLYKKGIYQTRKALPSYPHKESKHIVKAKKKFGVTSMVPSAELAKKTGCPLSVLQKIVQKGEGAYYSSGSRPNQTPQSWGLARLASALTNGKAAKVDAHLLSDCSRTYGSAP</sequence>
<evidence type="ECO:0000259" key="1">
    <source>
        <dbReference type="Pfam" id="PF19141"/>
    </source>
</evidence>
<dbReference type="InterPro" id="IPR043862">
    <property type="entry name" value="DUF5824"/>
</dbReference>
<reference evidence="2" key="1">
    <citation type="journal article" date="2020" name="Nature">
        <title>Giant virus diversity and host interactions through global metagenomics.</title>
        <authorList>
            <person name="Schulz F."/>
            <person name="Roux S."/>
            <person name="Paez-Espino D."/>
            <person name="Jungbluth S."/>
            <person name="Walsh D.A."/>
            <person name="Denef V.J."/>
            <person name="McMahon K.D."/>
            <person name="Konstantinidis K.T."/>
            <person name="Eloe-Fadrosh E.A."/>
            <person name="Kyrpides N.C."/>
            <person name="Woyke T."/>
        </authorList>
    </citation>
    <scope>NUCLEOTIDE SEQUENCE</scope>
    <source>
        <strain evidence="2">GVMAG-M-3300023184-17</strain>
    </source>
</reference>
<dbReference type="Pfam" id="PF19141">
    <property type="entry name" value="DUF5824"/>
    <property type="match status" value="1"/>
</dbReference>
<feature type="domain" description="DUF5824" evidence="1">
    <location>
        <begin position="3"/>
        <end position="122"/>
    </location>
</feature>
<organism evidence="2">
    <name type="scientific">viral metagenome</name>
    <dbReference type="NCBI Taxonomy" id="1070528"/>
    <lineage>
        <taxon>unclassified sequences</taxon>
        <taxon>metagenomes</taxon>
        <taxon>organismal metagenomes</taxon>
    </lineage>
</organism>
<protein>
    <recommendedName>
        <fullName evidence="1">DUF5824 domain-containing protein</fullName>
    </recommendedName>
</protein>
<evidence type="ECO:0000313" key="2">
    <source>
        <dbReference type="EMBL" id="QHT85469.1"/>
    </source>
</evidence>
<dbReference type="EMBL" id="MN740041">
    <property type="protein sequence ID" value="QHT85469.1"/>
    <property type="molecule type" value="Genomic_DNA"/>
</dbReference>
<proteinExistence type="predicted"/>
<accession>A0A6C0HY68</accession>
<name>A0A6C0HY68_9ZZZZ</name>